<feature type="domain" description="PPM-type phosphatase" evidence="3">
    <location>
        <begin position="354"/>
        <end position="583"/>
    </location>
</feature>
<feature type="region of interest" description="Disordered" evidence="2">
    <location>
        <begin position="228"/>
        <end position="250"/>
    </location>
</feature>
<sequence length="723" mass="78386">MGFAVDAFLRRLARELRPRVAEAADVLLLRLRGDMPELWEHEDVAALALEETAGHLTRFLDILDGRTDIADVQAPPEALEVARRAARRGVPISRLLRAYRPGHMILIQLVQGEADRLTDDRELMNEAATRLVETAFAYVDRGSEQVVAAYQRERDRRMQRQLLLANEAGRRIGTSLDTARTAEELAEFGTEDFADVVTVDLLDRLLRDDGSAVPDAAESAQPLRRIAQSSVREDDANPAIATGSTHTCPPESEEAQVMATGRPKLHRSTRPGSAHGSALLLPLRARGTTLGLARFLRYPTTLPFDEDDLLLAREIVAVAAVSVDNARRYHHERATALALQRSLLPQHSVEQPAVDTASRYLPSGERAGVGGDWYDVIPLSGARVALVVGDVVGRGLHAAATMGRLRTAVQAFADMDLMPEELLTHLDDVVVRLQREAPPGAGELTATCLYTVYDPVSRMRTLASAGHVAPAVAAPLPAASPELWGPGARWSVRFPDIPIGPPLGLGGHPFETARFELPEGSVLAMFTDGLIRSRGRDVDSARTALSDALAHAPDAPEEICDRLLEAVLPSDRCDDVALLVARTRALGPGRVAAVDLPADPAAVAGARALTARTLTAWGLEELAFTTELIVSELVTNAIRYGREPIRLRLICQSSLTCEVFDTNSTAPYLRHAHTFDEGGRGLFLVARLAERWGTRHTRDGKVIWAELPLPGRSPAEGAEGAAR</sequence>
<dbReference type="InterPro" id="IPR036457">
    <property type="entry name" value="PPM-type-like_dom_sf"/>
</dbReference>
<dbReference type="InterPro" id="IPR003594">
    <property type="entry name" value="HATPase_dom"/>
</dbReference>
<dbReference type="SMART" id="SM00331">
    <property type="entry name" value="PP2C_SIG"/>
    <property type="match status" value="1"/>
</dbReference>
<dbReference type="SUPFAM" id="SSF81606">
    <property type="entry name" value="PP2C-like"/>
    <property type="match status" value="1"/>
</dbReference>
<accession>A0ABV5V830</accession>
<dbReference type="RefSeq" id="WP_385857851.1">
    <property type="nucleotide sequence ID" value="NZ_JBHMAR010000001.1"/>
</dbReference>
<dbReference type="InterPro" id="IPR029016">
    <property type="entry name" value="GAF-like_dom_sf"/>
</dbReference>
<evidence type="ECO:0000256" key="2">
    <source>
        <dbReference type="SAM" id="MobiDB-lite"/>
    </source>
</evidence>
<dbReference type="Pfam" id="PF13581">
    <property type="entry name" value="HATPase_c_2"/>
    <property type="match status" value="1"/>
</dbReference>
<protein>
    <submittedName>
        <fullName evidence="4">SpoIIE family protein phosphatase</fullName>
    </submittedName>
</protein>
<reference evidence="4 5" key="1">
    <citation type="submission" date="2024-09" db="EMBL/GenBank/DDBJ databases">
        <authorList>
            <person name="Sun Q."/>
            <person name="Mori K."/>
        </authorList>
    </citation>
    <scope>NUCLEOTIDE SEQUENCE [LARGE SCALE GENOMIC DNA]</scope>
    <source>
        <strain evidence="4 5">JCM 10918</strain>
    </source>
</reference>
<keyword evidence="1" id="KW-0378">Hydrolase</keyword>
<proteinExistence type="predicted"/>
<evidence type="ECO:0000313" key="4">
    <source>
        <dbReference type="EMBL" id="MFB9733890.1"/>
    </source>
</evidence>
<dbReference type="Pfam" id="PF07228">
    <property type="entry name" value="SpoIIE"/>
    <property type="match status" value="1"/>
</dbReference>
<dbReference type="InterPro" id="IPR052016">
    <property type="entry name" value="Bact_Sigma-Reg"/>
</dbReference>
<dbReference type="SUPFAM" id="SSF55781">
    <property type="entry name" value="GAF domain-like"/>
    <property type="match status" value="1"/>
</dbReference>
<dbReference type="SUPFAM" id="SSF55874">
    <property type="entry name" value="ATPase domain of HSP90 chaperone/DNA topoisomerase II/histidine kinase"/>
    <property type="match status" value="1"/>
</dbReference>
<dbReference type="PANTHER" id="PTHR43156">
    <property type="entry name" value="STAGE II SPORULATION PROTEIN E-RELATED"/>
    <property type="match status" value="1"/>
</dbReference>
<dbReference type="Proteomes" id="UP001589703">
    <property type="component" value="Unassembled WGS sequence"/>
</dbReference>
<dbReference type="EMBL" id="JBHMAR010000001">
    <property type="protein sequence ID" value="MFB9733890.1"/>
    <property type="molecule type" value="Genomic_DNA"/>
</dbReference>
<dbReference type="Pfam" id="PF14361">
    <property type="entry name" value="RsbRD_N"/>
    <property type="match status" value="1"/>
</dbReference>
<dbReference type="Gene3D" id="3.30.450.40">
    <property type="match status" value="1"/>
</dbReference>
<dbReference type="CDD" id="cd16936">
    <property type="entry name" value="HATPase_RsbW-like"/>
    <property type="match status" value="1"/>
</dbReference>
<evidence type="ECO:0000256" key="1">
    <source>
        <dbReference type="ARBA" id="ARBA00022801"/>
    </source>
</evidence>
<dbReference type="PANTHER" id="PTHR43156:SF2">
    <property type="entry name" value="STAGE II SPORULATION PROTEIN E"/>
    <property type="match status" value="1"/>
</dbReference>
<dbReference type="InterPro" id="IPR036890">
    <property type="entry name" value="HATPase_C_sf"/>
</dbReference>
<evidence type="ECO:0000313" key="5">
    <source>
        <dbReference type="Proteomes" id="UP001589703"/>
    </source>
</evidence>
<keyword evidence="5" id="KW-1185">Reference proteome</keyword>
<name>A0ABV5V830_9ACTN</name>
<organism evidence="4 5">
    <name type="scientific">Streptomyces thermocoprophilus</name>
    <dbReference type="NCBI Taxonomy" id="78356"/>
    <lineage>
        <taxon>Bacteria</taxon>
        <taxon>Bacillati</taxon>
        <taxon>Actinomycetota</taxon>
        <taxon>Actinomycetes</taxon>
        <taxon>Kitasatosporales</taxon>
        <taxon>Streptomycetaceae</taxon>
        <taxon>Streptomyces</taxon>
    </lineage>
</organism>
<dbReference type="InterPro" id="IPR001932">
    <property type="entry name" value="PPM-type_phosphatase-like_dom"/>
</dbReference>
<gene>
    <name evidence="4" type="ORF">ACFFRO_01785</name>
</gene>
<dbReference type="Gene3D" id="3.30.565.10">
    <property type="entry name" value="Histidine kinase-like ATPase, C-terminal domain"/>
    <property type="match status" value="1"/>
</dbReference>
<dbReference type="InterPro" id="IPR025751">
    <property type="entry name" value="RsbRD_N_dom"/>
</dbReference>
<comment type="caution">
    <text evidence="4">The sequence shown here is derived from an EMBL/GenBank/DDBJ whole genome shotgun (WGS) entry which is preliminary data.</text>
</comment>
<evidence type="ECO:0000259" key="3">
    <source>
        <dbReference type="SMART" id="SM00331"/>
    </source>
</evidence>
<dbReference type="Gene3D" id="3.60.40.10">
    <property type="entry name" value="PPM-type phosphatase domain"/>
    <property type="match status" value="1"/>
</dbReference>